<reference evidence="3 4" key="1">
    <citation type="submission" date="2017-04" db="EMBL/GenBank/DDBJ databases">
        <title>Kefir bacterial isolates.</title>
        <authorList>
            <person name="Kim Y."/>
            <person name="Blasche S."/>
            <person name="Patil K.R."/>
        </authorList>
    </citation>
    <scope>NUCLEOTIDE SEQUENCE [LARGE SCALE GENOMIC DNA]</scope>
    <source>
        <strain evidence="3 4">KR-2</strain>
    </source>
</reference>
<dbReference type="InterPro" id="IPR001482">
    <property type="entry name" value="T2SS/T4SS_dom"/>
</dbReference>
<dbReference type="GO" id="GO:0016887">
    <property type="term" value="F:ATP hydrolysis activity"/>
    <property type="evidence" value="ECO:0007669"/>
    <property type="project" value="InterPro"/>
</dbReference>
<dbReference type="PANTHER" id="PTHR30486">
    <property type="entry name" value="TWITCHING MOTILITY PROTEIN PILT"/>
    <property type="match status" value="1"/>
</dbReference>
<evidence type="ECO:0000313" key="4">
    <source>
        <dbReference type="Proteomes" id="UP000216033"/>
    </source>
</evidence>
<sequence>MHRVLPYETPLDDLLVHCSHLGASRIQIQTDQPVEIRLHGKNLTLTDDIWSSHRVRDALFHIYGDSTADIVLTQADAIDLSHTIWPNRKARRHSFRINAVAATIGPERGINMTIRPLADIPRKLEEQNIEPRLKDALEGDNGGYLICGATGSGKTTLMGGINRDRLENPDCHCNIVEGSAPLELLYDLVKRQNATISQSEIPKQLQTFPDFIRAAMRQEPTDIVVGECRDPQTVEAAIQAMISGHRLMSSIHTFDPPSTLRRVEALCPSDQRDSLIIAFVENLKLIVNQRLLPSTDGKRTPIREFLPVTRTLRNRLLDTPREQWPAITREAVNTQGQTYLQSIAQALTEKRITEDVARKARDAEF</sequence>
<dbReference type="EMBL" id="NDFP01000018">
    <property type="protein sequence ID" value="PAL20833.1"/>
    <property type="molecule type" value="Genomic_DNA"/>
</dbReference>
<dbReference type="Proteomes" id="UP000216033">
    <property type="component" value="Unassembled WGS sequence"/>
</dbReference>
<evidence type="ECO:0000256" key="1">
    <source>
        <dbReference type="ARBA" id="ARBA00006611"/>
    </source>
</evidence>
<dbReference type="PANTHER" id="PTHR30486:SF6">
    <property type="entry name" value="TYPE IV PILUS RETRACTATION ATPASE PILT"/>
    <property type="match status" value="1"/>
</dbReference>
<evidence type="ECO:0000313" key="3">
    <source>
        <dbReference type="EMBL" id="PAL20833.1"/>
    </source>
</evidence>
<protein>
    <submittedName>
        <fullName evidence="3">Twitching motility protein PilT</fullName>
    </submittedName>
</protein>
<dbReference type="SUPFAM" id="SSF52540">
    <property type="entry name" value="P-loop containing nucleoside triphosphate hydrolases"/>
    <property type="match status" value="1"/>
</dbReference>
<proteinExistence type="inferred from homology"/>
<name>A0A270B745_9PROT</name>
<organism evidence="3 4">
    <name type="scientific">Acetobacter syzygii</name>
    <dbReference type="NCBI Taxonomy" id="146476"/>
    <lineage>
        <taxon>Bacteria</taxon>
        <taxon>Pseudomonadati</taxon>
        <taxon>Pseudomonadota</taxon>
        <taxon>Alphaproteobacteria</taxon>
        <taxon>Acetobacterales</taxon>
        <taxon>Acetobacteraceae</taxon>
        <taxon>Acetobacter</taxon>
    </lineage>
</organism>
<dbReference type="InterPro" id="IPR050921">
    <property type="entry name" value="T4SS_GSP_E_ATPase"/>
</dbReference>
<feature type="domain" description="Bacterial type II secretion system protein E" evidence="2">
    <location>
        <begin position="130"/>
        <end position="296"/>
    </location>
</feature>
<dbReference type="AlphaFoldDB" id="A0A270B745"/>
<dbReference type="InterPro" id="IPR027417">
    <property type="entry name" value="P-loop_NTPase"/>
</dbReference>
<gene>
    <name evidence="3" type="ORF">B9K05_12510</name>
</gene>
<accession>A0A270B745</accession>
<dbReference type="Pfam" id="PF00437">
    <property type="entry name" value="T2SSE"/>
    <property type="match status" value="1"/>
</dbReference>
<comment type="similarity">
    <text evidence="1">Belongs to the GSP E family.</text>
</comment>
<dbReference type="Gene3D" id="3.40.50.300">
    <property type="entry name" value="P-loop containing nucleotide triphosphate hydrolases"/>
    <property type="match status" value="1"/>
</dbReference>
<keyword evidence="4" id="KW-1185">Reference proteome</keyword>
<dbReference type="Gene3D" id="3.30.450.90">
    <property type="match status" value="1"/>
</dbReference>
<comment type="caution">
    <text evidence="3">The sequence shown here is derived from an EMBL/GenBank/DDBJ whole genome shotgun (WGS) entry which is preliminary data.</text>
</comment>
<evidence type="ECO:0000259" key="2">
    <source>
        <dbReference type="Pfam" id="PF00437"/>
    </source>
</evidence>